<feature type="domain" description="CBS" evidence="3">
    <location>
        <begin position="97"/>
        <end position="154"/>
    </location>
</feature>
<dbReference type="InterPro" id="IPR046342">
    <property type="entry name" value="CBS_dom_sf"/>
</dbReference>
<name>A0A6J4S0K0_9ACTN</name>
<evidence type="ECO:0000256" key="2">
    <source>
        <dbReference type="PROSITE-ProRule" id="PRU00703"/>
    </source>
</evidence>
<feature type="domain" description="CBS" evidence="3">
    <location>
        <begin position="10"/>
        <end position="67"/>
    </location>
</feature>
<dbReference type="SUPFAM" id="SSF54631">
    <property type="entry name" value="CBS-domain pair"/>
    <property type="match status" value="1"/>
</dbReference>
<dbReference type="Pfam" id="PF00571">
    <property type="entry name" value="CBS"/>
    <property type="match status" value="2"/>
</dbReference>
<protein>
    <recommendedName>
        <fullName evidence="3">CBS domain-containing protein</fullName>
    </recommendedName>
</protein>
<dbReference type="PANTHER" id="PTHR43080:SF2">
    <property type="entry name" value="CBS DOMAIN-CONTAINING PROTEIN"/>
    <property type="match status" value="1"/>
</dbReference>
<dbReference type="InterPro" id="IPR000644">
    <property type="entry name" value="CBS_dom"/>
</dbReference>
<sequence>MSPRAVSSAVIEQPPLLHADDEVGTAIQTMLDAGFAALPVVDANERLVGIFGEREFIGAIFPGYLKELSYAGFVRKELDAALEKRAACRHEAVRGFANTEHVELDEDHSDVEIAETFLHHRVLLLPVVDRDRHVVGVITRSAFTRALAERFLAM</sequence>
<organism evidence="4">
    <name type="scientific">uncultured Solirubrobacteraceae bacterium</name>
    <dbReference type="NCBI Taxonomy" id="1162706"/>
    <lineage>
        <taxon>Bacteria</taxon>
        <taxon>Bacillati</taxon>
        <taxon>Actinomycetota</taxon>
        <taxon>Thermoleophilia</taxon>
        <taxon>Solirubrobacterales</taxon>
        <taxon>Solirubrobacteraceae</taxon>
        <taxon>environmental samples</taxon>
    </lineage>
</organism>
<evidence type="ECO:0000256" key="1">
    <source>
        <dbReference type="ARBA" id="ARBA00023122"/>
    </source>
</evidence>
<dbReference type="EMBL" id="CADCVS010000174">
    <property type="protein sequence ID" value="CAA9486314.1"/>
    <property type="molecule type" value="Genomic_DNA"/>
</dbReference>
<gene>
    <name evidence="4" type="ORF">AVDCRST_MAG30-1123</name>
</gene>
<keyword evidence="1 2" id="KW-0129">CBS domain</keyword>
<evidence type="ECO:0000313" key="4">
    <source>
        <dbReference type="EMBL" id="CAA9486314.1"/>
    </source>
</evidence>
<dbReference type="Gene3D" id="3.10.580.10">
    <property type="entry name" value="CBS-domain"/>
    <property type="match status" value="1"/>
</dbReference>
<evidence type="ECO:0000259" key="3">
    <source>
        <dbReference type="PROSITE" id="PS51371"/>
    </source>
</evidence>
<dbReference type="PANTHER" id="PTHR43080">
    <property type="entry name" value="CBS DOMAIN-CONTAINING PROTEIN CBSX3, MITOCHONDRIAL"/>
    <property type="match status" value="1"/>
</dbReference>
<reference evidence="4" key="1">
    <citation type="submission" date="2020-02" db="EMBL/GenBank/DDBJ databases">
        <authorList>
            <person name="Meier V. D."/>
        </authorList>
    </citation>
    <scope>NUCLEOTIDE SEQUENCE</scope>
    <source>
        <strain evidence="4">AVDCRST_MAG30</strain>
    </source>
</reference>
<dbReference type="AlphaFoldDB" id="A0A6J4S0K0"/>
<dbReference type="PROSITE" id="PS51371">
    <property type="entry name" value="CBS"/>
    <property type="match status" value="2"/>
</dbReference>
<accession>A0A6J4S0K0</accession>
<proteinExistence type="predicted"/>
<dbReference type="InterPro" id="IPR051257">
    <property type="entry name" value="Diverse_CBS-Domain"/>
</dbReference>
<dbReference type="SMART" id="SM00116">
    <property type="entry name" value="CBS"/>
    <property type="match status" value="2"/>
</dbReference>